<reference evidence="3" key="1">
    <citation type="journal article" date="2019" name="Int. J. Syst. Evol. Microbiol.">
        <title>The Global Catalogue of Microorganisms (GCM) 10K type strain sequencing project: providing services to taxonomists for standard genome sequencing and annotation.</title>
        <authorList>
            <consortium name="The Broad Institute Genomics Platform"/>
            <consortium name="The Broad Institute Genome Sequencing Center for Infectious Disease"/>
            <person name="Wu L."/>
            <person name="Ma J."/>
        </authorList>
    </citation>
    <scope>NUCLEOTIDE SEQUENCE [LARGE SCALE GENOMIC DNA]</scope>
    <source>
        <strain evidence="3">KCTC 52094</strain>
    </source>
</reference>
<keyword evidence="3" id="KW-1185">Reference proteome</keyword>
<organism evidence="2 3">
    <name type="scientific">Teichococcus globiformis</name>
    <dbReference type="NCBI Taxonomy" id="2307229"/>
    <lineage>
        <taxon>Bacteria</taxon>
        <taxon>Pseudomonadati</taxon>
        <taxon>Pseudomonadota</taxon>
        <taxon>Alphaproteobacteria</taxon>
        <taxon>Acetobacterales</taxon>
        <taxon>Roseomonadaceae</taxon>
        <taxon>Roseomonas</taxon>
    </lineage>
</organism>
<dbReference type="RefSeq" id="WP_379599832.1">
    <property type="nucleotide sequence ID" value="NZ_JBHRTN010000029.1"/>
</dbReference>
<keyword evidence="1" id="KW-0175">Coiled coil</keyword>
<dbReference type="EMBL" id="JBHRTN010000029">
    <property type="protein sequence ID" value="MFC3127720.1"/>
    <property type="molecule type" value="Genomic_DNA"/>
</dbReference>
<evidence type="ECO:0000256" key="1">
    <source>
        <dbReference type="SAM" id="Coils"/>
    </source>
</evidence>
<comment type="caution">
    <text evidence="2">The sequence shown here is derived from an EMBL/GenBank/DDBJ whole genome shotgun (WGS) entry which is preliminary data.</text>
</comment>
<accession>A0ABV7G934</accession>
<evidence type="ECO:0000313" key="3">
    <source>
        <dbReference type="Proteomes" id="UP001595593"/>
    </source>
</evidence>
<evidence type="ECO:0000313" key="2">
    <source>
        <dbReference type="EMBL" id="MFC3127720.1"/>
    </source>
</evidence>
<name>A0ABV7G934_9PROT</name>
<feature type="coiled-coil region" evidence="1">
    <location>
        <begin position="15"/>
        <end position="42"/>
    </location>
</feature>
<gene>
    <name evidence="2" type="ORF">ACFOD4_21865</name>
</gene>
<sequence>MSSTAELLDFPRSDKDRLRLALRRLEAALAEQKAAVAAFRGNLVEMRQATHGLASQLQDYQSRLSDTAGKVSAARDAAKQLEHQADSMLERS</sequence>
<dbReference type="Proteomes" id="UP001595593">
    <property type="component" value="Unassembled WGS sequence"/>
</dbReference>
<protein>
    <submittedName>
        <fullName evidence="2">Uncharacterized protein</fullName>
    </submittedName>
</protein>
<proteinExistence type="predicted"/>
<dbReference type="SUPFAM" id="SSF90257">
    <property type="entry name" value="Myosin rod fragments"/>
    <property type="match status" value="1"/>
</dbReference>